<organism evidence="2 3">
    <name type="scientific">Durusdinium trenchii</name>
    <dbReference type="NCBI Taxonomy" id="1381693"/>
    <lineage>
        <taxon>Eukaryota</taxon>
        <taxon>Sar</taxon>
        <taxon>Alveolata</taxon>
        <taxon>Dinophyceae</taxon>
        <taxon>Suessiales</taxon>
        <taxon>Symbiodiniaceae</taxon>
        <taxon>Durusdinium</taxon>
    </lineage>
</organism>
<proteinExistence type="predicted"/>
<keyword evidence="1" id="KW-0175">Coiled coil</keyword>
<evidence type="ECO:0000313" key="2">
    <source>
        <dbReference type="EMBL" id="CAK9116915.1"/>
    </source>
</evidence>
<feature type="coiled-coil region" evidence="1">
    <location>
        <begin position="288"/>
        <end position="347"/>
    </location>
</feature>
<feature type="coiled-coil region" evidence="1">
    <location>
        <begin position="171"/>
        <end position="238"/>
    </location>
</feature>
<dbReference type="Proteomes" id="UP001642484">
    <property type="component" value="Unassembled WGS sequence"/>
</dbReference>
<feature type="coiled-coil region" evidence="1">
    <location>
        <begin position="747"/>
        <end position="785"/>
    </location>
</feature>
<keyword evidence="3" id="KW-1185">Reference proteome</keyword>
<name>A0ABP0SXK0_9DINO</name>
<comment type="caution">
    <text evidence="2">The sequence shown here is derived from an EMBL/GenBank/DDBJ whole genome shotgun (WGS) entry which is preliminary data.</text>
</comment>
<dbReference type="EMBL" id="CAXAMN010028550">
    <property type="protein sequence ID" value="CAK9116915.1"/>
    <property type="molecule type" value="Genomic_DNA"/>
</dbReference>
<accession>A0ABP0SXK0</accession>
<evidence type="ECO:0000313" key="3">
    <source>
        <dbReference type="Proteomes" id="UP001642484"/>
    </source>
</evidence>
<sequence length="837" mass="92812">MTPCLHFLLNKLNQSQIRKPTDRNNLRIPDGGRSFLPSQLLFNTDFETLPGVCAILASESRKGSTCFGSICVHFAMATTSVRGSRLWPTPEECGMKGSSIKEMEDATLKEQRLLLATEAELETAFSTEQALAAQLAAAETKAQTSLTEASQMSKEALEKLSLSEERREAVAGHLSSAVEQVERRIADAEAKAEEACASLLSRHEASQREADEDLKSFKGEMESRAQAAEELISAMQDERSLMICGGLSALRGEALEARLNMSRQRMTEACAAHEAAEKREAMAKMAYREALSAEEEAASEAVSEAKQQSRVQEQRASLEIERIKTEAEAAKAEADAAEELAKGEAKTLSRDAEQKCLALTKQAEKWNADASQGMRGAAERLRGAEVAAAQIWRDSEEQIAKAVRQSECEMKAALDSCREGEAAAEAKGLRLKDELCDQLHQIQKEETSSENAWAKAMGTIQAQKQRNEEDETQRIFAAEHLGGCLLSEELAVQEEAVAFEIVEEEAASRLEAELEAHLKEAAMQNHQLAEGNEEALRPLTEALQHAKDRASKVCKAAEEAEALFNQEAAAYLRTAELRESHLQERSLTLQEELLLAKQRAQQRTSEEEATAQAIEEDARCSAEQQNRACWEEVAATHVEAAQMMKTIHEEEERLSTRAQELLDESARMEVSTRKMQEAELTEEIAAREVRTAVKEVEVALQKVQQECEHEEAAVRVRGRLEEIEMCEVEAHRRDLAEIRWQSAEWHAEEASLRCNEAIEAAASLKTEYRKELEDIQKRSEKKESEAMAKLLAAEKALATSLQWCVRQNQIGVNVLTAEQVAGVNVGDVEKSPHSPML</sequence>
<evidence type="ECO:0000256" key="1">
    <source>
        <dbReference type="SAM" id="Coils"/>
    </source>
</evidence>
<protein>
    <submittedName>
        <fullName evidence="2">Uncharacterized protein</fullName>
    </submittedName>
</protein>
<gene>
    <name evidence="2" type="ORF">CCMP2556_LOCUS54371</name>
</gene>
<reference evidence="2 3" key="1">
    <citation type="submission" date="2024-02" db="EMBL/GenBank/DDBJ databases">
        <authorList>
            <person name="Chen Y."/>
            <person name="Shah S."/>
            <person name="Dougan E. K."/>
            <person name="Thang M."/>
            <person name="Chan C."/>
        </authorList>
    </citation>
    <scope>NUCLEOTIDE SEQUENCE [LARGE SCALE GENOMIC DNA]</scope>
</reference>
<feature type="coiled-coil region" evidence="1">
    <location>
        <begin position="644"/>
        <end position="713"/>
    </location>
</feature>